<organism evidence="2 3">
    <name type="scientific">Pilimelia anulata</name>
    <dbReference type="NCBI Taxonomy" id="53371"/>
    <lineage>
        <taxon>Bacteria</taxon>
        <taxon>Bacillati</taxon>
        <taxon>Actinomycetota</taxon>
        <taxon>Actinomycetes</taxon>
        <taxon>Micromonosporales</taxon>
        <taxon>Micromonosporaceae</taxon>
        <taxon>Pilimelia</taxon>
    </lineage>
</organism>
<keyword evidence="1" id="KW-0472">Membrane</keyword>
<dbReference type="AlphaFoldDB" id="A0A8J3BI12"/>
<name>A0A8J3BI12_9ACTN</name>
<evidence type="ECO:0000313" key="3">
    <source>
        <dbReference type="Proteomes" id="UP000649739"/>
    </source>
</evidence>
<gene>
    <name evidence="2" type="ORF">GCM10010123_38870</name>
</gene>
<keyword evidence="1" id="KW-1133">Transmembrane helix</keyword>
<dbReference type="Proteomes" id="UP000649739">
    <property type="component" value="Unassembled WGS sequence"/>
</dbReference>
<sequence>MTARPVTARSLSAGRGLVGIPAGRPGRGLRARGVGGPAGRSGRGLRAAVGRRRAAGEGGFSLAETMVALGVVATVLAPITVFLVSSLGQTRESGSRQVAAQVAAAALEAARGSGGARLLPGTPPTATIGTIAYGVSGTAASATYTRVEPERVSGVAYAERWLVTPCWQATPGAACATAPATGSHLVRVQVTVEWADPVCGDRPCTHTAATLVSADTTEPTFPT</sequence>
<keyword evidence="3" id="KW-1185">Reference proteome</keyword>
<feature type="transmembrane region" description="Helical" evidence="1">
    <location>
        <begin position="66"/>
        <end position="87"/>
    </location>
</feature>
<dbReference type="EMBL" id="BMQB01000010">
    <property type="protein sequence ID" value="GGK05255.1"/>
    <property type="molecule type" value="Genomic_DNA"/>
</dbReference>
<comment type="caution">
    <text evidence="2">The sequence shown here is derived from an EMBL/GenBank/DDBJ whole genome shotgun (WGS) entry which is preliminary data.</text>
</comment>
<evidence type="ECO:0000313" key="2">
    <source>
        <dbReference type="EMBL" id="GGK05255.1"/>
    </source>
</evidence>
<evidence type="ECO:0000256" key="1">
    <source>
        <dbReference type="SAM" id="Phobius"/>
    </source>
</evidence>
<keyword evidence="1" id="KW-0812">Transmembrane</keyword>
<reference evidence="2" key="2">
    <citation type="submission" date="2020-09" db="EMBL/GenBank/DDBJ databases">
        <authorList>
            <person name="Sun Q."/>
            <person name="Ohkuma M."/>
        </authorList>
    </citation>
    <scope>NUCLEOTIDE SEQUENCE</scope>
    <source>
        <strain evidence="2">JCM 3090</strain>
    </source>
</reference>
<accession>A0A8J3BI12</accession>
<protein>
    <submittedName>
        <fullName evidence="2">Uncharacterized protein</fullName>
    </submittedName>
</protein>
<proteinExistence type="predicted"/>
<reference evidence="2" key="1">
    <citation type="journal article" date="2014" name="Int. J. Syst. Evol. Microbiol.">
        <title>Complete genome sequence of Corynebacterium casei LMG S-19264T (=DSM 44701T), isolated from a smear-ripened cheese.</title>
        <authorList>
            <consortium name="US DOE Joint Genome Institute (JGI-PGF)"/>
            <person name="Walter F."/>
            <person name="Albersmeier A."/>
            <person name="Kalinowski J."/>
            <person name="Ruckert C."/>
        </authorList>
    </citation>
    <scope>NUCLEOTIDE SEQUENCE</scope>
    <source>
        <strain evidence="2">JCM 3090</strain>
    </source>
</reference>